<keyword evidence="6" id="KW-0833">Ubl conjugation pathway</keyword>
<dbReference type="GO" id="GO:0000422">
    <property type="term" value="P:autophagy of mitochondrion"/>
    <property type="evidence" value="ECO:0007669"/>
    <property type="project" value="TreeGrafter"/>
</dbReference>
<dbReference type="EMBL" id="JALNTZ010002136">
    <property type="protein sequence ID" value="KAJ3619897.1"/>
    <property type="molecule type" value="Genomic_DNA"/>
</dbReference>
<comment type="similarity">
    <text evidence="2">Belongs to the ATG3 family.</text>
</comment>
<evidence type="ECO:0000256" key="2">
    <source>
        <dbReference type="ARBA" id="ARBA00007683"/>
    </source>
</evidence>
<keyword evidence="8" id="KW-0072">Autophagy</keyword>
<dbReference type="InterPro" id="IPR007135">
    <property type="entry name" value="Atg3/Atg10"/>
</dbReference>
<reference evidence="10" key="1">
    <citation type="journal article" date="2023" name="G3 (Bethesda)">
        <title>Whole genome assemblies of Zophobas morio and Tenebrio molitor.</title>
        <authorList>
            <person name="Kaur S."/>
            <person name="Stinson S.A."/>
            <person name="diCenzo G.C."/>
        </authorList>
    </citation>
    <scope>NUCLEOTIDE SEQUENCE</scope>
    <source>
        <strain evidence="10">QUZm001</strain>
    </source>
</reference>
<organism evidence="10 11">
    <name type="scientific">Zophobas morio</name>
    <dbReference type="NCBI Taxonomy" id="2755281"/>
    <lineage>
        <taxon>Eukaryota</taxon>
        <taxon>Metazoa</taxon>
        <taxon>Ecdysozoa</taxon>
        <taxon>Arthropoda</taxon>
        <taxon>Hexapoda</taxon>
        <taxon>Insecta</taxon>
        <taxon>Pterygota</taxon>
        <taxon>Neoptera</taxon>
        <taxon>Endopterygota</taxon>
        <taxon>Coleoptera</taxon>
        <taxon>Polyphaga</taxon>
        <taxon>Cucujiformia</taxon>
        <taxon>Tenebrionidae</taxon>
        <taxon>Zophobas</taxon>
    </lineage>
</organism>
<dbReference type="GO" id="GO:0000407">
    <property type="term" value="C:phagophore assembly site"/>
    <property type="evidence" value="ECO:0007669"/>
    <property type="project" value="TreeGrafter"/>
</dbReference>
<evidence type="ECO:0000256" key="7">
    <source>
        <dbReference type="ARBA" id="ARBA00022927"/>
    </source>
</evidence>
<evidence type="ECO:0000313" key="10">
    <source>
        <dbReference type="EMBL" id="KAJ3619897.1"/>
    </source>
</evidence>
<dbReference type="GO" id="GO:0044804">
    <property type="term" value="P:nucleophagy"/>
    <property type="evidence" value="ECO:0007669"/>
    <property type="project" value="TreeGrafter"/>
</dbReference>
<dbReference type="Proteomes" id="UP001168821">
    <property type="component" value="Unassembled WGS sequence"/>
</dbReference>
<keyword evidence="5" id="KW-0963">Cytoplasm</keyword>
<evidence type="ECO:0000256" key="8">
    <source>
        <dbReference type="ARBA" id="ARBA00023006"/>
    </source>
</evidence>
<comment type="subcellular location">
    <subcellularLocation>
        <location evidence="1">Cytoplasm</location>
    </subcellularLocation>
</comment>
<evidence type="ECO:0000256" key="3">
    <source>
        <dbReference type="ARBA" id="ARBA00017573"/>
    </source>
</evidence>
<name>A0AA38HMA5_9CUCU</name>
<evidence type="ECO:0000256" key="9">
    <source>
        <dbReference type="ARBA" id="ARBA00034553"/>
    </source>
</evidence>
<keyword evidence="11" id="KW-1185">Reference proteome</keyword>
<protein>
    <recommendedName>
        <fullName evidence="3">Ubiquitin-like-conjugating enzyme ATG3</fullName>
    </recommendedName>
    <alternativeName>
        <fullName evidence="9">Autophagy-related protein 3</fullName>
    </alternativeName>
</protein>
<evidence type="ECO:0000256" key="6">
    <source>
        <dbReference type="ARBA" id="ARBA00022786"/>
    </source>
</evidence>
<sequence length="290" mass="33333">MSPRLSVWLHNIGETLTPVLSNSKFQETGIITPKEFEIAGDYLTYMCPTWKWCTCEKGKLKTYLSKDKQFLQTKNVPCHKRVSEIDLLGEEKVVVESDGEEWVDTQILSDTLGQLAIQEVAESDSDCDIEDLEAAASDFKEVFAVAPKPVNIFLLTCERIQGDNENVVKTRTYDITITYDKYYQTPRVWLTGYNELGEPLTRQEMFEDFSQDHAKKTVTYETHPQLPCNMMSIHPCRHGKVMKRLLQNYKGSTPVNVHLYLIIFLKFVQSVIPTIEYDFTKEFDCGGGER</sequence>
<dbReference type="GO" id="GO:0015031">
    <property type="term" value="P:protein transport"/>
    <property type="evidence" value="ECO:0007669"/>
    <property type="project" value="UniProtKB-KW"/>
</dbReference>
<evidence type="ECO:0000313" key="11">
    <source>
        <dbReference type="Proteomes" id="UP001168821"/>
    </source>
</evidence>
<evidence type="ECO:0000256" key="4">
    <source>
        <dbReference type="ARBA" id="ARBA00022448"/>
    </source>
</evidence>
<dbReference type="GO" id="GO:0000045">
    <property type="term" value="P:autophagosome assembly"/>
    <property type="evidence" value="ECO:0007669"/>
    <property type="project" value="TreeGrafter"/>
</dbReference>
<dbReference type="Pfam" id="PF03987">
    <property type="entry name" value="Autophagy_act_C"/>
    <property type="match status" value="1"/>
</dbReference>
<dbReference type="AlphaFoldDB" id="A0AA38HMA5"/>
<dbReference type="Gene3D" id="3.30.1460.50">
    <property type="match status" value="1"/>
</dbReference>
<keyword evidence="7" id="KW-0653">Protein transport</keyword>
<evidence type="ECO:0000256" key="5">
    <source>
        <dbReference type="ARBA" id="ARBA00022490"/>
    </source>
</evidence>
<dbReference type="GO" id="GO:0005829">
    <property type="term" value="C:cytosol"/>
    <property type="evidence" value="ECO:0007669"/>
    <property type="project" value="TreeGrafter"/>
</dbReference>
<gene>
    <name evidence="10" type="ORF">Zmor_008680</name>
</gene>
<proteinExistence type="inferred from homology"/>
<dbReference type="PANTHER" id="PTHR12866">
    <property type="entry name" value="UBIQUITIN-LIKE-CONJUGATING ENZYME ATG3"/>
    <property type="match status" value="1"/>
</dbReference>
<dbReference type="GO" id="GO:0019776">
    <property type="term" value="F:Atg8-family ligase activity"/>
    <property type="evidence" value="ECO:0007669"/>
    <property type="project" value="TreeGrafter"/>
</dbReference>
<keyword evidence="4" id="KW-0813">Transport</keyword>
<accession>A0AA38HMA5</accession>
<dbReference type="GO" id="GO:0061723">
    <property type="term" value="P:glycophagy"/>
    <property type="evidence" value="ECO:0007669"/>
    <property type="project" value="TreeGrafter"/>
</dbReference>
<comment type="caution">
    <text evidence="10">The sequence shown here is derived from an EMBL/GenBank/DDBJ whole genome shotgun (WGS) entry which is preliminary data.</text>
</comment>
<dbReference type="PANTHER" id="PTHR12866:SF2">
    <property type="entry name" value="UBIQUITIN-LIKE-CONJUGATING ENZYME ATG3"/>
    <property type="match status" value="1"/>
</dbReference>
<evidence type="ECO:0000256" key="1">
    <source>
        <dbReference type="ARBA" id="ARBA00004496"/>
    </source>
</evidence>